<dbReference type="RefSeq" id="WP_116684701.1">
    <property type="nucleotide sequence ID" value="NZ_QURL01000010.1"/>
</dbReference>
<feature type="domain" description="Flavin reductase like" evidence="4">
    <location>
        <begin position="12"/>
        <end position="155"/>
    </location>
</feature>
<dbReference type="Gene3D" id="1.10.10.10">
    <property type="entry name" value="Winged helix-like DNA-binding domain superfamily/Winged helix DNA-binding domain"/>
    <property type="match status" value="1"/>
</dbReference>
<dbReference type="InterPro" id="IPR002563">
    <property type="entry name" value="Flavin_Rdtase-like_dom"/>
</dbReference>
<dbReference type="PANTHER" id="PTHR30466:SF11">
    <property type="entry name" value="FLAVIN-DEPENDENT MONOOXYGENASE, REDUCTASE SUBUNIT HSAB"/>
    <property type="match status" value="1"/>
</dbReference>
<evidence type="ECO:0000259" key="4">
    <source>
        <dbReference type="SMART" id="SM00903"/>
    </source>
</evidence>
<dbReference type="InterPro" id="IPR050268">
    <property type="entry name" value="NADH-dep_flavin_reductase"/>
</dbReference>
<reference evidence="5 6" key="1">
    <citation type="submission" date="2018-08" db="EMBL/GenBank/DDBJ databases">
        <title>Fulvimarina sp. 85, whole genome shotgun sequence.</title>
        <authorList>
            <person name="Tuo L."/>
        </authorList>
    </citation>
    <scope>NUCLEOTIDE SEQUENCE [LARGE SCALE GENOMIC DNA]</scope>
    <source>
        <strain evidence="5 6">85</strain>
    </source>
</reference>
<organism evidence="5 6">
    <name type="scientific">Fulvimarina endophytica</name>
    <dbReference type="NCBI Taxonomy" id="2293836"/>
    <lineage>
        <taxon>Bacteria</taxon>
        <taxon>Pseudomonadati</taxon>
        <taxon>Pseudomonadota</taxon>
        <taxon>Alphaproteobacteria</taxon>
        <taxon>Hyphomicrobiales</taxon>
        <taxon>Aurantimonadaceae</taxon>
        <taxon>Fulvimarina</taxon>
    </lineage>
</organism>
<dbReference type="InterPro" id="IPR036390">
    <property type="entry name" value="WH_DNA-bd_sf"/>
</dbReference>
<keyword evidence="2" id="KW-0560">Oxidoreductase</keyword>
<dbReference type="Proteomes" id="UP000264310">
    <property type="component" value="Unassembled WGS sequence"/>
</dbReference>
<dbReference type="AlphaFoldDB" id="A0A371WYA6"/>
<name>A0A371WYA6_9HYPH</name>
<protein>
    <recommendedName>
        <fullName evidence="4">Flavin reductase like domain-containing protein</fullName>
    </recommendedName>
</protein>
<gene>
    <name evidence="5" type="ORF">DYI37_18155</name>
</gene>
<feature type="region of interest" description="Disordered" evidence="3">
    <location>
        <begin position="309"/>
        <end position="330"/>
    </location>
</feature>
<evidence type="ECO:0000313" key="5">
    <source>
        <dbReference type="EMBL" id="RFC61977.1"/>
    </source>
</evidence>
<dbReference type="SMART" id="SM00903">
    <property type="entry name" value="Flavin_Reduct"/>
    <property type="match status" value="1"/>
</dbReference>
<sequence length="330" mass="36537">MTDDKKILRNALGSFATGVTIVTTRAPSGVDIGRTANSFSSVSLDPPMILWSLSKTSSSFADYRDAEHFAVHILGADQDDLSGLFAGKKADKFEGLDIERGVGDVPLLKRCAARFECRTVYQYEGGDHIIFVGEIVEFTHWPTPPLVFHGGRYGLVVQHEDEERTTAEREESLSPNDFIYLISRVFYRIREEAVAERRRRGWSGADYAVLQLLGHGDGLSIDEIKRIGRARGDEVGDATIEGLIERGLLRRASDDPNGSVLIYLTAEGRREIVEIVAILKASEAQCLADIPDNEIRILKRLLRGMASAEDIKWPPSPNPRPMALGEQATQ</sequence>
<dbReference type="SUPFAM" id="SSF50475">
    <property type="entry name" value="FMN-binding split barrel"/>
    <property type="match status" value="1"/>
</dbReference>
<accession>A0A371WYA6</accession>
<dbReference type="OrthoDB" id="9792858at2"/>
<proteinExistence type="inferred from homology"/>
<evidence type="ECO:0000256" key="2">
    <source>
        <dbReference type="ARBA" id="ARBA00023002"/>
    </source>
</evidence>
<evidence type="ECO:0000256" key="1">
    <source>
        <dbReference type="ARBA" id="ARBA00008898"/>
    </source>
</evidence>
<dbReference type="SUPFAM" id="SSF46785">
    <property type="entry name" value="Winged helix' DNA-binding domain"/>
    <property type="match status" value="1"/>
</dbReference>
<evidence type="ECO:0000313" key="6">
    <source>
        <dbReference type="Proteomes" id="UP000264310"/>
    </source>
</evidence>
<dbReference type="Gene3D" id="2.30.110.10">
    <property type="entry name" value="Electron Transport, Fmn-binding Protein, Chain A"/>
    <property type="match status" value="1"/>
</dbReference>
<evidence type="ECO:0000256" key="3">
    <source>
        <dbReference type="SAM" id="MobiDB-lite"/>
    </source>
</evidence>
<dbReference type="GO" id="GO:0042602">
    <property type="term" value="F:riboflavin reductase (NADPH) activity"/>
    <property type="evidence" value="ECO:0007669"/>
    <property type="project" value="TreeGrafter"/>
</dbReference>
<dbReference type="GO" id="GO:0010181">
    <property type="term" value="F:FMN binding"/>
    <property type="evidence" value="ECO:0007669"/>
    <property type="project" value="InterPro"/>
</dbReference>
<dbReference type="Pfam" id="PF01613">
    <property type="entry name" value="Flavin_Reduct"/>
    <property type="match status" value="1"/>
</dbReference>
<dbReference type="PANTHER" id="PTHR30466">
    <property type="entry name" value="FLAVIN REDUCTASE"/>
    <property type="match status" value="1"/>
</dbReference>
<keyword evidence="6" id="KW-1185">Reference proteome</keyword>
<dbReference type="InterPro" id="IPR036388">
    <property type="entry name" value="WH-like_DNA-bd_sf"/>
</dbReference>
<comment type="similarity">
    <text evidence="1">Belongs to the non-flavoprotein flavin reductase family.</text>
</comment>
<dbReference type="EMBL" id="QURL01000010">
    <property type="protein sequence ID" value="RFC61977.1"/>
    <property type="molecule type" value="Genomic_DNA"/>
</dbReference>
<dbReference type="InterPro" id="IPR012349">
    <property type="entry name" value="Split_barrel_FMN-bd"/>
</dbReference>
<comment type="caution">
    <text evidence="5">The sequence shown here is derived from an EMBL/GenBank/DDBJ whole genome shotgun (WGS) entry which is preliminary data.</text>
</comment>